<dbReference type="SUPFAM" id="SSF56112">
    <property type="entry name" value="Protein kinase-like (PK-like)"/>
    <property type="match status" value="1"/>
</dbReference>
<proteinExistence type="predicted"/>
<feature type="domain" description="Fungal-type protein kinase" evidence="2">
    <location>
        <begin position="1"/>
        <end position="139"/>
    </location>
</feature>
<organism evidence="3 4">
    <name type="scientific">Suillus placidus</name>
    <dbReference type="NCBI Taxonomy" id="48579"/>
    <lineage>
        <taxon>Eukaryota</taxon>
        <taxon>Fungi</taxon>
        <taxon>Dikarya</taxon>
        <taxon>Basidiomycota</taxon>
        <taxon>Agaricomycotina</taxon>
        <taxon>Agaricomycetes</taxon>
        <taxon>Agaricomycetidae</taxon>
        <taxon>Boletales</taxon>
        <taxon>Suillineae</taxon>
        <taxon>Suillaceae</taxon>
        <taxon>Suillus</taxon>
    </lineage>
</organism>
<evidence type="ECO:0000259" key="2">
    <source>
        <dbReference type="Pfam" id="PF17667"/>
    </source>
</evidence>
<dbReference type="Gene3D" id="1.10.510.10">
    <property type="entry name" value="Transferase(Phosphotransferase) domain 1"/>
    <property type="match status" value="1"/>
</dbReference>
<keyword evidence="4" id="KW-1185">Reference proteome</keyword>
<dbReference type="InterPro" id="IPR040976">
    <property type="entry name" value="Pkinase_fungal"/>
</dbReference>
<evidence type="ECO:0000256" key="1">
    <source>
        <dbReference type="SAM" id="MobiDB-lite"/>
    </source>
</evidence>
<gene>
    <name evidence="3" type="ORF">EV702DRAFT_1203622</name>
</gene>
<evidence type="ECO:0000313" key="3">
    <source>
        <dbReference type="EMBL" id="KAG1767587.1"/>
    </source>
</evidence>
<dbReference type="Pfam" id="PF17667">
    <property type="entry name" value="Pkinase_fungal"/>
    <property type="match status" value="1"/>
</dbReference>
<dbReference type="PANTHER" id="PTHR38248:SF2">
    <property type="entry name" value="FUNK1 11"/>
    <property type="match status" value="1"/>
</dbReference>
<evidence type="ECO:0000313" key="4">
    <source>
        <dbReference type="Proteomes" id="UP000714275"/>
    </source>
</evidence>
<dbReference type="EMBL" id="JABBWD010000085">
    <property type="protein sequence ID" value="KAG1767587.1"/>
    <property type="molecule type" value="Genomic_DNA"/>
</dbReference>
<protein>
    <recommendedName>
        <fullName evidence="2">Fungal-type protein kinase domain-containing protein</fullName>
    </recommendedName>
</protein>
<name>A0A9P6ZJ94_9AGAM</name>
<sequence length="304" mass="34279">MKPCARPLHVFQMLKEFVRAIRDIAIIQRMAVEHGILHHDCSLYNVMIMGNPNDSNGLLIDWEFAIYITSNDEYSIGGMGTIPFISCALLAQMAELQTKARQQEAHKSSSKTLALPPSRISQSFGDDLESLFYVFAYVCIKYSGPNGREHQESVPDSLLDSWLTLDLDVCKLRKVYFFAVSTEEARLEKQFHPYFAKLDPLVKEWRVILRDNMETQVTFDNVIGLLEHHLATLQDDEEHSSTNKNLRKSAEELTHHMTKQAAEAGWSTSISSPKLAKWKKEAGVSGSDSDTSVTHVTVESEGSN</sequence>
<comment type="caution">
    <text evidence="3">The sequence shown here is derived from an EMBL/GenBank/DDBJ whole genome shotgun (WGS) entry which is preliminary data.</text>
</comment>
<dbReference type="PANTHER" id="PTHR38248">
    <property type="entry name" value="FUNK1 6"/>
    <property type="match status" value="1"/>
</dbReference>
<reference evidence="3" key="1">
    <citation type="journal article" date="2020" name="New Phytol.">
        <title>Comparative genomics reveals dynamic genome evolution in host specialist ectomycorrhizal fungi.</title>
        <authorList>
            <person name="Lofgren L.A."/>
            <person name="Nguyen N.H."/>
            <person name="Vilgalys R."/>
            <person name="Ruytinx J."/>
            <person name="Liao H.L."/>
            <person name="Branco S."/>
            <person name="Kuo A."/>
            <person name="LaButti K."/>
            <person name="Lipzen A."/>
            <person name="Andreopoulos W."/>
            <person name="Pangilinan J."/>
            <person name="Riley R."/>
            <person name="Hundley H."/>
            <person name="Na H."/>
            <person name="Barry K."/>
            <person name="Grigoriev I.V."/>
            <person name="Stajich J.E."/>
            <person name="Kennedy P.G."/>
        </authorList>
    </citation>
    <scope>NUCLEOTIDE SEQUENCE</scope>
    <source>
        <strain evidence="3">DOB743</strain>
    </source>
</reference>
<accession>A0A9P6ZJ94</accession>
<dbReference type="OrthoDB" id="2686844at2759"/>
<dbReference type="AlphaFoldDB" id="A0A9P6ZJ94"/>
<feature type="region of interest" description="Disordered" evidence="1">
    <location>
        <begin position="277"/>
        <end position="304"/>
    </location>
</feature>
<feature type="compositionally biased region" description="Polar residues" evidence="1">
    <location>
        <begin position="286"/>
        <end position="304"/>
    </location>
</feature>
<dbReference type="Proteomes" id="UP000714275">
    <property type="component" value="Unassembled WGS sequence"/>
</dbReference>
<dbReference type="InterPro" id="IPR011009">
    <property type="entry name" value="Kinase-like_dom_sf"/>
</dbReference>